<sequence length="307" mass="35378">MSSRSSSSESAKSALHLLILINIVIYAFRDDLQTRQYLNLHRTYRIRDGITNIPSMFLSIFYHTEPSHLFMNMLALHRYGSDLFVHSSSRKYWQSTWVILISYLICGMGAFGGLELISWYHDYQWEQKKKSARVANLCTHWLCDAFNDVVGGGKHDIASYFTNAWSDFTTTIQFADVKLSMLHYQMVYRIGASGVVYGWMGMRLVTSWLSPYHSRLNGLDYIFLVGTLAHDLKKSPLLLEDLRVSVFLEGDGIDHSAHLMGVIVGMIWALVIIVWEKIMPFRWGSSSRGGRRLGTRWEDEQNRSGRR</sequence>
<feature type="region of interest" description="Disordered" evidence="5">
    <location>
        <begin position="285"/>
        <end position="307"/>
    </location>
</feature>
<proteinExistence type="predicted"/>
<comment type="caution">
    <text evidence="8">The sequence shown here is derived from an EMBL/GenBank/DDBJ whole genome shotgun (WGS) entry which is preliminary data.</text>
</comment>
<evidence type="ECO:0000256" key="6">
    <source>
        <dbReference type="SAM" id="Phobius"/>
    </source>
</evidence>
<accession>A0ABD3M3B2</accession>
<dbReference type="Pfam" id="PF01694">
    <property type="entry name" value="Rhomboid"/>
    <property type="match status" value="1"/>
</dbReference>
<protein>
    <recommendedName>
        <fullName evidence="7">Peptidase S54 rhomboid domain-containing protein</fullName>
    </recommendedName>
</protein>
<dbReference type="PANTHER" id="PTHR43066:SF5">
    <property type="entry name" value="RHOMBOID-LIKE PROTEIN 11, CHLOROPLASTIC-RELATED"/>
    <property type="match status" value="1"/>
</dbReference>
<evidence type="ECO:0000259" key="7">
    <source>
        <dbReference type="Pfam" id="PF01694"/>
    </source>
</evidence>
<evidence type="ECO:0000256" key="1">
    <source>
        <dbReference type="ARBA" id="ARBA00004141"/>
    </source>
</evidence>
<dbReference type="GO" id="GO:0016020">
    <property type="term" value="C:membrane"/>
    <property type="evidence" value="ECO:0007669"/>
    <property type="project" value="UniProtKB-SubCell"/>
</dbReference>
<feature type="compositionally biased region" description="Basic and acidic residues" evidence="5">
    <location>
        <begin position="295"/>
        <end position="307"/>
    </location>
</feature>
<keyword evidence="9" id="KW-1185">Reference proteome</keyword>
<evidence type="ECO:0000256" key="4">
    <source>
        <dbReference type="ARBA" id="ARBA00023136"/>
    </source>
</evidence>
<evidence type="ECO:0000256" key="3">
    <source>
        <dbReference type="ARBA" id="ARBA00022989"/>
    </source>
</evidence>
<reference evidence="8 9" key="1">
    <citation type="submission" date="2024-10" db="EMBL/GenBank/DDBJ databases">
        <title>Updated reference genomes for cyclostephanoid diatoms.</title>
        <authorList>
            <person name="Roberts W.R."/>
            <person name="Alverson A.J."/>
        </authorList>
    </citation>
    <scope>NUCLEOTIDE SEQUENCE [LARGE SCALE GENOMIC DNA]</scope>
    <source>
        <strain evidence="8 9">AJA232-27</strain>
    </source>
</reference>
<gene>
    <name evidence="8" type="ORF">ACHAWU_009291</name>
</gene>
<feature type="transmembrane region" description="Helical" evidence="6">
    <location>
        <begin position="257"/>
        <end position="275"/>
    </location>
</feature>
<keyword evidence="4 6" id="KW-0472">Membrane</keyword>
<dbReference type="EMBL" id="JALLBG020000241">
    <property type="protein sequence ID" value="KAL3758087.1"/>
    <property type="molecule type" value="Genomic_DNA"/>
</dbReference>
<name>A0ABD3M3B2_9STRA</name>
<dbReference type="InterPro" id="IPR022764">
    <property type="entry name" value="Peptidase_S54_rhomboid_dom"/>
</dbReference>
<dbReference type="Proteomes" id="UP001530293">
    <property type="component" value="Unassembled WGS sequence"/>
</dbReference>
<dbReference type="Gene3D" id="1.20.1540.10">
    <property type="entry name" value="Rhomboid-like"/>
    <property type="match status" value="1"/>
</dbReference>
<evidence type="ECO:0000313" key="8">
    <source>
        <dbReference type="EMBL" id="KAL3758087.1"/>
    </source>
</evidence>
<feature type="transmembrane region" description="Helical" evidence="6">
    <location>
        <begin position="12"/>
        <end position="29"/>
    </location>
</feature>
<dbReference type="PANTHER" id="PTHR43066">
    <property type="entry name" value="RHOMBOID-RELATED PROTEIN"/>
    <property type="match status" value="1"/>
</dbReference>
<evidence type="ECO:0000256" key="2">
    <source>
        <dbReference type="ARBA" id="ARBA00022692"/>
    </source>
</evidence>
<evidence type="ECO:0000256" key="5">
    <source>
        <dbReference type="SAM" id="MobiDB-lite"/>
    </source>
</evidence>
<feature type="transmembrane region" description="Helical" evidence="6">
    <location>
        <begin position="97"/>
        <end position="120"/>
    </location>
</feature>
<keyword evidence="3 6" id="KW-1133">Transmembrane helix</keyword>
<keyword evidence="2 6" id="KW-0812">Transmembrane</keyword>
<dbReference type="InterPro" id="IPR035952">
    <property type="entry name" value="Rhomboid-like_sf"/>
</dbReference>
<dbReference type="AlphaFoldDB" id="A0ABD3M3B2"/>
<feature type="transmembrane region" description="Helical" evidence="6">
    <location>
        <begin position="187"/>
        <end position="209"/>
    </location>
</feature>
<organism evidence="8 9">
    <name type="scientific">Discostella pseudostelligera</name>
    <dbReference type="NCBI Taxonomy" id="259834"/>
    <lineage>
        <taxon>Eukaryota</taxon>
        <taxon>Sar</taxon>
        <taxon>Stramenopiles</taxon>
        <taxon>Ochrophyta</taxon>
        <taxon>Bacillariophyta</taxon>
        <taxon>Coscinodiscophyceae</taxon>
        <taxon>Thalassiosirophycidae</taxon>
        <taxon>Stephanodiscales</taxon>
        <taxon>Stephanodiscaceae</taxon>
        <taxon>Discostella</taxon>
    </lineage>
</organism>
<evidence type="ECO:0000313" key="9">
    <source>
        <dbReference type="Proteomes" id="UP001530293"/>
    </source>
</evidence>
<feature type="domain" description="Peptidase S54 rhomboid" evidence="7">
    <location>
        <begin position="180"/>
        <end position="272"/>
    </location>
</feature>
<comment type="subcellular location">
    <subcellularLocation>
        <location evidence="1">Membrane</location>
        <topology evidence="1">Multi-pass membrane protein</topology>
    </subcellularLocation>
</comment>
<dbReference type="SUPFAM" id="SSF144091">
    <property type="entry name" value="Rhomboid-like"/>
    <property type="match status" value="1"/>
</dbReference>